<evidence type="ECO:0000256" key="6">
    <source>
        <dbReference type="ARBA" id="ARBA00023004"/>
    </source>
</evidence>
<sequence>MKYLFAFLFLISFLPASAQVTVEGRVLDARSQQPLEGAVVSENVTGNQVLTDASGQFRIMLASPSDTLLVQRVTSHRLQKLVVPQNRKQLVILLEPLAVNLQEVVVRGYETRRPLQKTAGAIGLLSTRDLERFSQTTLVPALNTLPGVRMEERATASYRISIRGSSLRAPYGVRNVKVYLNEVPLVEANGTIPLNMLDAATIGNIEVIKGPAGSVYGAGTGGTILLETVRPLESSVMAGMQVGSYGLRRGFASTSLATEKSNLLLRYDRQTQDGYREQSAMDRKTLLLSGQFFPNQKQTLSFHALYSDLFYELPGALTREQFDANPRAARQLNKDQNASLNVEGLNLGFVHNYQFNERWSNTSSFFGVFSFLNHPFVTDYERNTNQSFGGRTRTTYRTQLGLLPARFTLGAEAQRRFVNARQYVNNAGTPGPLNYDDEVTVKEGFVFGQAEVDFPAEFLLTVGASLNALRYDIARVSEAATNPNYKQTRSIDAQFSPRVGLVKVISPTLSAHASVSAGFSPPTEAEIRPSDASINTGLQPERGLNYEAGFRGSLLNQRFTFDVVAFHFKLKETIVSRTTPSGVAVFANAGATRQQGVEVAAGYAFVQAPEEALRLLRLWGTYTYNRFRFLNYQQNENDFSGNRLTGTAPHVAVAGLDVESQLGLYLNATANYSAEIPLNDANTVYAPDYFILGTRAGFRRTFAQTWHLDLYGGVDNATDKDYSLGNDLNAFGNRYFQAAPGRNFYTGLQLRKSF</sequence>
<evidence type="ECO:0000256" key="11">
    <source>
        <dbReference type="PROSITE-ProRule" id="PRU01360"/>
    </source>
</evidence>
<evidence type="ECO:0000313" key="17">
    <source>
        <dbReference type="Proteomes" id="UP000272117"/>
    </source>
</evidence>
<comment type="similarity">
    <text evidence="11 12">Belongs to the TonB-dependent receptor family.</text>
</comment>
<dbReference type="InterPro" id="IPR036942">
    <property type="entry name" value="Beta-barrel_TonB_sf"/>
</dbReference>
<evidence type="ECO:0000256" key="4">
    <source>
        <dbReference type="ARBA" id="ARBA00022496"/>
    </source>
</evidence>
<keyword evidence="5 11" id="KW-0812">Transmembrane</keyword>
<name>A0A3M9MU57_9BACT</name>
<keyword evidence="7" id="KW-0406">Ion transport</keyword>
<keyword evidence="2 11" id="KW-0813">Transport</keyword>
<evidence type="ECO:0000256" key="8">
    <source>
        <dbReference type="ARBA" id="ARBA00023077"/>
    </source>
</evidence>
<dbReference type="PANTHER" id="PTHR32552:SF81">
    <property type="entry name" value="TONB-DEPENDENT OUTER MEMBRANE RECEPTOR"/>
    <property type="match status" value="1"/>
</dbReference>
<accession>A0A3M9MU57</accession>
<organism evidence="16 17">
    <name type="scientific">Rufibacter latericius</name>
    <dbReference type="NCBI Taxonomy" id="2487040"/>
    <lineage>
        <taxon>Bacteria</taxon>
        <taxon>Pseudomonadati</taxon>
        <taxon>Bacteroidota</taxon>
        <taxon>Cytophagia</taxon>
        <taxon>Cytophagales</taxon>
        <taxon>Hymenobacteraceae</taxon>
        <taxon>Rufibacter</taxon>
    </lineage>
</organism>
<dbReference type="OrthoDB" id="9782587at2"/>
<feature type="signal peptide" evidence="13">
    <location>
        <begin position="1"/>
        <end position="18"/>
    </location>
</feature>
<evidence type="ECO:0000256" key="2">
    <source>
        <dbReference type="ARBA" id="ARBA00022448"/>
    </source>
</evidence>
<evidence type="ECO:0000313" key="16">
    <source>
        <dbReference type="EMBL" id="RNI28735.1"/>
    </source>
</evidence>
<keyword evidence="13" id="KW-0732">Signal</keyword>
<proteinExistence type="inferred from homology"/>
<keyword evidence="17" id="KW-1185">Reference proteome</keyword>
<feature type="chain" id="PRO_5018232776" evidence="13">
    <location>
        <begin position="19"/>
        <end position="754"/>
    </location>
</feature>
<keyword evidence="16" id="KW-0675">Receptor</keyword>
<dbReference type="Gene3D" id="2.40.170.20">
    <property type="entry name" value="TonB-dependent receptor, beta-barrel domain"/>
    <property type="match status" value="1"/>
</dbReference>
<dbReference type="PROSITE" id="PS52016">
    <property type="entry name" value="TONB_DEPENDENT_REC_3"/>
    <property type="match status" value="1"/>
</dbReference>
<dbReference type="InterPro" id="IPR000531">
    <property type="entry name" value="Beta-barrel_TonB"/>
</dbReference>
<keyword evidence="3 11" id="KW-1134">Transmembrane beta strand</keyword>
<dbReference type="GO" id="GO:0009279">
    <property type="term" value="C:cell outer membrane"/>
    <property type="evidence" value="ECO:0007669"/>
    <property type="project" value="UniProtKB-SubCell"/>
</dbReference>
<reference evidence="16 17" key="1">
    <citation type="submission" date="2018-11" db="EMBL/GenBank/DDBJ databases">
        <title>Rufibacter latericius sp. nov., isolated from water in Baiyang Lake.</title>
        <authorList>
            <person name="Yang Y."/>
        </authorList>
    </citation>
    <scope>NUCLEOTIDE SEQUENCE [LARGE SCALE GENOMIC DNA]</scope>
    <source>
        <strain evidence="16 17">R-22-1c-1</strain>
    </source>
</reference>
<evidence type="ECO:0000256" key="7">
    <source>
        <dbReference type="ARBA" id="ARBA00023065"/>
    </source>
</evidence>
<comment type="caution">
    <text evidence="16">The sequence shown here is derived from an EMBL/GenBank/DDBJ whole genome shotgun (WGS) entry which is preliminary data.</text>
</comment>
<dbReference type="Pfam" id="PF13715">
    <property type="entry name" value="CarbopepD_reg_2"/>
    <property type="match status" value="1"/>
</dbReference>
<evidence type="ECO:0000259" key="14">
    <source>
        <dbReference type="Pfam" id="PF00593"/>
    </source>
</evidence>
<dbReference type="Gene3D" id="2.170.130.10">
    <property type="entry name" value="TonB-dependent receptor, plug domain"/>
    <property type="match status" value="1"/>
</dbReference>
<gene>
    <name evidence="16" type="ORF">EFB08_08880</name>
</gene>
<protein>
    <submittedName>
        <fullName evidence="16">TonB-dependent receptor</fullName>
    </submittedName>
</protein>
<dbReference type="Proteomes" id="UP000272117">
    <property type="component" value="Unassembled WGS sequence"/>
</dbReference>
<evidence type="ECO:0000256" key="13">
    <source>
        <dbReference type="SAM" id="SignalP"/>
    </source>
</evidence>
<evidence type="ECO:0000256" key="10">
    <source>
        <dbReference type="ARBA" id="ARBA00023237"/>
    </source>
</evidence>
<keyword evidence="10 11" id="KW-0998">Cell outer membrane</keyword>
<evidence type="ECO:0000256" key="3">
    <source>
        <dbReference type="ARBA" id="ARBA00022452"/>
    </source>
</evidence>
<feature type="domain" description="TonB-dependent receptor plug" evidence="15">
    <location>
        <begin position="115"/>
        <end position="222"/>
    </location>
</feature>
<dbReference type="InterPro" id="IPR039426">
    <property type="entry name" value="TonB-dep_rcpt-like"/>
</dbReference>
<evidence type="ECO:0000256" key="5">
    <source>
        <dbReference type="ARBA" id="ARBA00022692"/>
    </source>
</evidence>
<keyword evidence="8 12" id="KW-0798">TonB box</keyword>
<dbReference type="CDD" id="cd01347">
    <property type="entry name" value="ligand_gated_channel"/>
    <property type="match status" value="1"/>
</dbReference>
<dbReference type="Gene3D" id="2.60.40.1120">
    <property type="entry name" value="Carboxypeptidase-like, regulatory domain"/>
    <property type="match status" value="1"/>
</dbReference>
<dbReference type="Pfam" id="PF07715">
    <property type="entry name" value="Plug"/>
    <property type="match status" value="1"/>
</dbReference>
<evidence type="ECO:0000259" key="15">
    <source>
        <dbReference type="Pfam" id="PF07715"/>
    </source>
</evidence>
<dbReference type="InterPro" id="IPR037066">
    <property type="entry name" value="Plug_dom_sf"/>
</dbReference>
<dbReference type="PANTHER" id="PTHR32552">
    <property type="entry name" value="FERRICHROME IRON RECEPTOR-RELATED"/>
    <property type="match status" value="1"/>
</dbReference>
<dbReference type="GO" id="GO:0006826">
    <property type="term" value="P:iron ion transport"/>
    <property type="evidence" value="ECO:0007669"/>
    <property type="project" value="UniProtKB-KW"/>
</dbReference>
<dbReference type="SUPFAM" id="SSF56935">
    <property type="entry name" value="Porins"/>
    <property type="match status" value="1"/>
</dbReference>
<keyword evidence="6" id="KW-0408">Iron</keyword>
<dbReference type="AlphaFoldDB" id="A0A3M9MU57"/>
<evidence type="ECO:0000256" key="9">
    <source>
        <dbReference type="ARBA" id="ARBA00023136"/>
    </source>
</evidence>
<dbReference type="EMBL" id="RJJD01000004">
    <property type="protein sequence ID" value="RNI28735.1"/>
    <property type="molecule type" value="Genomic_DNA"/>
</dbReference>
<dbReference type="InterPro" id="IPR008969">
    <property type="entry name" value="CarboxyPept-like_regulatory"/>
</dbReference>
<dbReference type="InterPro" id="IPR012910">
    <property type="entry name" value="Plug_dom"/>
</dbReference>
<evidence type="ECO:0000256" key="1">
    <source>
        <dbReference type="ARBA" id="ARBA00004571"/>
    </source>
</evidence>
<dbReference type="Pfam" id="PF00593">
    <property type="entry name" value="TonB_dep_Rec_b-barrel"/>
    <property type="match status" value="1"/>
</dbReference>
<comment type="subcellular location">
    <subcellularLocation>
        <location evidence="1 11">Cell outer membrane</location>
        <topology evidence="1 11">Multi-pass membrane protein</topology>
    </subcellularLocation>
</comment>
<feature type="domain" description="TonB-dependent receptor-like beta-barrel" evidence="14">
    <location>
        <begin position="303"/>
        <end position="716"/>
    </location>
</feature>
<dbReference type="SUPFAM" id="SSF49464">
    <property type="entry name" value="Carboxypeptidase regulatory domain-like"/>
    <property type="match status" value="1"/>
</dbReference>
<keyword evidence="9 11" id="KW-0472">Membrane</keyword>
<dbReference type="RefSeq" id="WP_123126592.1">
    <property type="nucleotide sequence ID" value="NZ_RJJD01000004.1"/>
</dbReference>
<evidence type="ECO:0000256" key="12">
    <source>
        <dbReference type="RuleBase" id="RU003357"/>
    </source>
</evidence>
<keyword evidence="4" id="KW-0410">Iron transport</keyword>